<dbReference type="Proteomes" id="UP000198282">
    <property type="component" value="Unassembled WGS sequence"/>
</dbReference>
<feature type="region of interest" description="Disordered" evidence="1">
    <location>
        <begin position="1"/>
        <end position="29"/>
    </location>
</feature>
<name>A0A239I499_9ACTN</name>
<gene>
    <name evidence="2" type="ORF">SAMN05216276_1018115</name>
</gene>
<keyword evidence="3" id="KW-1185">Reference proteome</keyword>
<evidence type="ECO:0000313" key="3">
    <source>
        <dbReference type="Proteomes" id="UP000198282"/>
    </source>
</evidence>
<dbReference type="AlphaFoldDB" id="A0A239I499"/>
<dbReference type="EMBL" id="FZOD01000018">
    <property type="protein sequence ID" value="SNS88455.1"/>
    <property type="molecule type" value="Genomic_DNA"/>
</dbReference>
<protein>
    <submittedName>
        <fullName evidence="2">Uncharacterized protein</fullName>
    </submittedName>
</protein>
<evidence type="ECO:0000256" key="1">
    <source>
        <dbReference type="SAM" id="MobiDB-lite"/>
    </source>
</evidence>
<feature type="compositionally biased region" description="Basic and acidic residues" evidence="1">
    <location>
        <begin position="1"/>
        <end position="14"/>
    </location>
</feature>
<proteinExistence type="predicted"/>
<evidence type="ECO:0000313" key="2">
    <source>
        <dbReference type="EMBL" id="SNS88455.1"/>
    </source>
</evidence>
<reference evidence="2 3" key="1">
    <citation type="submission" date="2017-06" db="EMBL/GenBank/DDBJ databases">
        <authorList>
            <person name="Kim H.J."/>
            <person name="Triplett B.A."/>
        </authorList>
    </citation>
    <scope>NUCLEOTIDE SEQUENCE [LARGE SCALE GENOMIC DNA]</scope>
    <source>
        <strain evidence="2 3">CGMCC 4.2132</strain>
    </source>
</reference>
<sequence length="29" mass="3074">MTTRATHGEARTRDGVTPSFTKYSGGMSA</sequence>
<organism evidence="2 3">
    <name type="scientific">Streptosporangium subroseum</name>
    <dbReference type="NCBI Taxonomy" id="106412"/>
    <lineage>
        <taxon>Bacteria</taxon>
        <taxon>Bacillati</taxon>
        <taxon>Actinomycetota</taxon>
        <taxon>Actinomycetes</taxon>
        <taxon>Streptosporangiales</taxon>
        <taxon>Streptosporangiaceae</taxon>
        <taxon>Streptosporangium</taxon>
    </lineage>
</organism>
<accession>A0A239I499</accession>